<feature type="domain" description="EF-hand" evidence="2">
    <location>
        <begin position="41"/>
        <end position="76"/>
    </location>
</feature>
<dbReference type="PROSITE" id="PS50222">
    <property type="entry name" value="EF_HAND_2"/>
    <property type="match status" value="2"/>
</dbReference>
<evidence type="ECO:0000259" key="2">
    <source>
        <dbReference type="PROSITE" id="PS50222"/>
    </source>
</evidence>
<dbReference type="CDD" id="cd00051">
    <property type="entry name" value="EFh"/>
    <property type="match status" value="1"/>
</dbReference>
<dbReference type="InParanoid" id="A0A2P5F8Q1"/>
<keyword evidence="1" id="KW-0106">Calcium</keyword>
<comment type="caution">
    <text evidence="3">The sequence shown here is derived from an EMBL/GenBank/DDBJ whole genome shotgun (WGS) entry which is preliminary data.</text>
</comment>
<dbReference type="Proteomes" id="UP000237000">
    <property type="component" value="Unassembled WGS sequence"/>
</dbReference>
<dbReference type="InterPro" id="IPR011992">
    <property type="entry name" value="EF-hand-dom_pair"/>
</dbReference>
<dbReference type="Pfam" id="PF00036">
    <property type="entry name" value="EF-hand_1"/>
    <property type="match status" value="1"/>
</dbReference>
<dbReference type="InterPro" id="IPR002048">
    <property type="entry name" value="EF_hand_dom"/>
</dbReference>
<keyword evidence="4" id="KW-1185">Reference proteome</keyword>
<evidence type="ECO:0000313" key="4">
    <source>
        <dbReference type="Proteomes" id="UP000237000"/>
    </source>
</evidence>
<dbReference type="Pfam" id="PF13202">
    <property type="entry name" value="EF-hand_5"/>
    <property type="match status" value="1"/>
</dbReference>
<evidence type="ECO:0000313" key="3">
    <source>
        <dbReference type="EMBL" id="PON94173.1"/>
    </source>
</evidence>
<organism evidence="3 4">
    <name type="scientific">Trema orientale</name>
    <name type="common">Charcoal tree</name>
    <name type="synonym">Celtis orientalis</name>
    <dbReference type="NCBI Taxonomy" id="63057"/>
    <lineage>
        <taxon>Eukaryota</taxon>
        <taxon>Viridiplantae</taxon>
        <taxon>Streptophyta</taxon>
        <taxon>Embryophyta</taxon>
        <taxon>Tracheophyta</taxon>
        <taxon>Spermatophyta</taxon>
        <taxon>Magnoliopsida</taxon>
        <taxon>eudicotyledons</taxon>
        <taxon>Gunneridae</taxon>
        <taxon>Pentapetalae</taxon>
        <taxon>rosids</taxon>
        <taxon>fabids</taxon>
        <taxon>Rosales</taxon>
        <taxon>Cannabaceae</taxon>
        <taxon>Trema</taxon>
    </lineage>
</organism>
<dbReference type="OrthoDB" id="26525at2759"/>
<name>A0A2P5F8Q1_TREOI</name>
<protein>
    <submittedName>
        <fullName evidence="3">Parvalbumin</fullName>
    </submittedName>
</protein>
<evidence type="ECO:0000256" key="1">
    <source>
        <dbReference type="ARBA" id="ARBA00022837"/>
    </source>
</evidence>
<dbReference type="SMART" id="SM00054">
    <property type="entry name" value="EFh"/>
    <property type="match status" value="2"/>
</dbReference>
<dbReference type="EMBL" id="JXTC01000053">
    <property type="protein sequence ID" value="PON94173.1"/>
    <property type="molecule type" value="Genomic_DNA"/>
</dbReference>
<dbReference type="InterPro" id="IPR018247">
    <property type="entry name" value="EF_Hand_1_Ca_BS"/>
</dbReference>
<reference evidence="4" key="1">
    <citation type="submission" date="2016-06" db="EMBL/GenBank/DDBJ databases">
        <title>Parallel loss of symbiosis genes in relatives of nitrogen-fixing non-legume Parasponia.</title>
        <authorList>
            <person name="Van Velzen R."/>
            <person name="Holmer R."/>
            <person name="Bu F."/>
            <person name="Rutten L."/>
            <person name="Van Zeijl A."/>
            <person name="Liu W."/>
            <person name="Santuari L."/>
            <person name="Cao Q."/>
            <person name="Sharma T."/>
            <person name="Shen D."/>
            <person name="Roswanjaya Y."/>
            <person name="Wardhani T."/>
            <person name="Kalhor M.S."/>
            <person name="Jansen J."/>
            <person name="Van den Hoogen J."/>
            <person name="Gungor B."/>
            <person name="Hartog M."/>
            <person name="Hontelez J."/>
            <person name="Verver J."/>
            <person name="Yang W.-C."/>
            <person name="Schijlen E."/>
            <person name="Repin R."/>
            <person name="Schilthuizen M."/>
            <person name="Schranz E."/>
            <person name="Heidstra R."/>
            <person name="Miyata K."/>
            <person name="Fedorova E."/>
            <person name="Kohlen W."/>
            <person name="Bisseling T."/>
            <person name="Smit S."/>
            <person name="Geurts R."/>
        </authorList>
    </citation>
    <scope>NUCLEOTIDE SEQUENCE [LARGE SCALE GENOMIC DNA]</scope>
    <source>
        <strain evidence="4">cv. RG33-2</strain>
    </source>
</reference>
<feature type="domain" description="EF-hand" evidence="2">
    <location>
        <begin position="84"/>
        <end position="112"/>
    </location>
</feature>
<dbReference type="STRING" id="63057.A0A2P5F8Q1"/>
<accession>A0A2P5F8Q1</accession>
<gene>
    <name evidence="3" type="ORF">TorRG33x02_099110</name>
</gene>
<dbReference type="SUPFAM" id="SSF47473">
    <property type="entry name" value="EF-hand"/>
    <property type="match status" value="1"/>
</dbReference>
<dbReference type="GO" id="GO:0005509">
    <property type="term" value="F:calcium ion binding"/>
    <property type="evidence" value="ECO:0007669"/>
    <property type="project" value="InterPro"/>
</dbReference>
<dbReference type="AlphaFoldDB" id="A0A2P5F8Q1"/>
<proteinExistence type="predicted"/>
<dbReference type="PROSITE" id="PS00018">
    <property type="entry name" value="EF_HAND_1"/>
    <property type="match status" value="2"/>
</dbReference>
<sequence>MAPPNIVVATKNINTDHTSESVSTKNVALDFTGKRLVDRPYDDKQLKEMFKRQDANGDGRLSREELKNAFASFGSFAPGWRAFRALRHADKNRNGYVDEDELDYVVKYAAKRGYKIK</sequence>
<dbReference type="Gene3D" id="1.10.238.10">
    <property type="entry name" value="EF-hand"/>
    <property type="match status" value="1"/>
</dbReference>